<sequence length="67" mass="7549">MESTPEAFQGSYGRIIMHYNNYTSGAFRSDTPSLPPRWIPSYDFLTSSRWAACDARPCTSLYSDTAC</sequence>
<comment type="caution">
    <text evidence="1">The sequence shown here is derived from an EMBL/GenBank/DDBJ whole genome shotgun (WGS) entry which is preliminary data.</text>
</comment>
<dbReference type="AlphaFoldDB" id="A0A8H7BGL9"/>
<proteinExistence type="predicted"/>
<dbReference type="RefSeq" id="XP_038791077.1">
    <property type="nucleotide sequence ID" value="XM_038925221.1"/>
</dbReference>
<organism evidence="1 2">
    <name type="scientific">Alternaria burnsii</name>
    <dbReference type="NCBI Taxonomy" id="1187904"/>
    <lineage>
        <taxon>Eukaryota</taxon>
        <taxon>Fungi</taxon>
        <taxon>Dikarya</taxon>
        <taxon>Ascomycota</taxon>
        <taxon>Pezizomycotina</taxon>
        <taxon>Dothideomycetes</taxon>
        <taxon>Pleosporomycetidae</taxon>
        <taxon>Pleosporales</taxon>
        <taxon>Pleosporineae</taxon>
        <taxon>Pleosporaceae</taxon>
        <taxon>Alternaria</taxon>
        <taxon>Alternaria sect. Alternaria</taxon>
    </lineage>
</organism>
<keyword evidence="2" id="KW-1185">Reference proteome</keyword>
<reference evidence="1" key="1">
    <citation type="submission" date="2020-01" db="EMBL/GenBank/DDBJ databases">
        <authorList>
            <person name="Feng Z.H.Z."/>
        </authorList>
    </citation>
    <scope>NUCLEOTIDE SEQUENCE</scope>
    <source>
        <strain evidence="1">CBS107.38</strain>
    </source>
</reference>
<evidence type="ECO:0000313" key="1">
    <source>
        <dbReference type="EMBL" id="KAF7681198.1"/>
    </source>
</evidence>
<accession>A0A8H7BGL9</accession>
<name>A0A8H7BGL9_9PLEO</name>
<gene>
    <name evidence="1" type="ORF">GT037_000174</name>
</gene>
<reference evidence="1" key="2">
    <citation type="submission" date="2020-08" db="EMBL/GenBank/DDBJ databases">
        <title>Draft Genome Sequence of Cumin Blight Pathogen Alternaria burnsii.</title>
        <authorList>
            <person name="Feng Z."/>
        </authorList>
    </citation>
    <scope>NUCLEOTIDE SEQUENCE</scope>
    <source>
        <strain evidence="1">CBS107.38</strain>
    </source>
</reference>
<evidence type="ECO:0000313" key="2">
    <source>
        <dbReference type="Proteomes" id="UP000596902"/>
    </source>
</evidence>
<dbReference type="Proteomes" id="UP000596902">
    <property type="component" value="Unassembled WGS sequence"/>
</dbReference>
<protein>
    <submittedName>
        <fullName evidence="1">Uncharacterized protein</fullName>
    </submittedName>
</protein>
<dbReference type="EMBL" id="JAAABM010000001">
    <property type="protein sequence ID" value="KAF7681198.1"/>
    <property type="molecule type" value="Genomic_DNA"/>
</dbReference>
<dbReference type="GeneID" id="62198399"/>